<sequence>MKWKWLILSILTIFVVSSFSLGALAEDQSATEKDIVETAVEAGDFTTLAAALEKAGLVETLKGEGPFTVFAPTDDAFEALLKELDITAEELLDREDLKDILLYHVVEGKVMSDSLEDGMKVKTLNGKKVKISLDPTQVNDANVILADVEASNGVIHVIDKVLLPKK</sequence>
<reference evidence="3 4" key="1">
    <citation type="submission" date="2018-11" db="EMBL/GenBank/DDBJ databases">
        <title>Genomic Encyclopedia of Type Strains, Phase IV (KMG-IV): sequencing the most valuable type-strain genomes for metagenomic binning, comparative biology and taxonomic classification.</title>
        <authorList>
            <person name="Goeker M."/>
        </authorList>
    </citation>
    <scope>NUCLEOTIDE SEQUENCE [LARGE SCALE GENOMIC DNA]</scope>
    <source>
        <strain evidence="3 4">DSM 18090</strain>
    </source>
</reference>
<evidence type="ECO:0000256" key="1">
    <source>
        <dbReference type="SAM" id="SignalP"/>
    </source>
</evidence>
<keyword evidence="4" id="KW-1185">Reference proteome</keyword>
<dbReference type="RefSeq" id="WP_124220320.1">
    <property type="nucleotide sequence ID" value="NZ_RKRF01000007.1"/>
</dbReference>
<dbReference type="Pfam" id="PF02469">
    <property type="entry name" value="Fasciclin"/>
    <property type="match status" value="1"/>
</dbReference>
<keyword evidence="1" id="KW-0732">Signal</keyword>
<dbReference type="Proteomes" id="UP000276443">
    <property type="component" value="Unassembled WGS sequence"/>
</dbReference>
<comment type="caution">
    <text evidence="3">The sequence shown here is derived from an EMBL/GenBank/DDBJ whole genome shotgun (WGS) entry which is preliminary data.</text>
</comment>
<dbReference type="InterPro" id="IPR050904">
    <property type="entry name" value="Adhesion/Biosynth-related"/>
</dbReference>
<dbReference type="PANTHER" id="PTHR10900">
    <property type="entry name" value="PERIOSTIN-RELATED"/>
    <property type="match status" value="1"/>
</dbReference>
<dbReference type="PROSITE" id="PS50213">
    <property type="entry name" value="FAS1"/>
    <property type="match status" value="1"/>
</dbReference>
<dbReference type="PANTHER" id="PTHR10900:SF77">
    <property type="entry name" value="FI19380P1"/>
    <property type="match status" value="1"/>
</dbReference>
<feature type="domain" description="FAS1" evidence="2">
    <location>
        <begin position="32"/>
        <end position="162"/>
    </location>
</feature>
<dbReference type="GO" id="GO:0005615">
    <property type="term" value="C:extracellular space"/>
    <property type="evidence" value="ECO:0007669"/>
    <property type="project" value="TreeGrafter"/>
</dbReference>
<dbReference type="SMART" id="SM00554">
    <property type="entry name" value="FAS1"/>
    <property type="match status" value="1"/>
</dbReference>
<feature type="signal peptide" evidence="1">
    <location>
        <begin position="1"/>
        <end position="25"/>
    </location>
</feature>
<organism evidence="3 4">
    <name type="scientific">Aquisalibacillus elongatus</name>
    <dbReference type="NCBI Taxonomy" id="485577"/>
    <lineage>
        <taxon>Bacteria</taxon>
        <taxon>Bacillati</taxon>
        <taxon>Bacillota</taxon>
        <taxon>Bacilli</taxon>
        <taxon>Bacillales</taxon>
        <taxon>Bacillaceae</taxon>
        <taxon>Aquisalibacillus</taxon>
    </lineage>
</organism>
<dbReference type="OrthoDB" id="9800666at2"/>
<evidence type="ECO:0000313" key="3">
    <source>
        <dbReference type="EMBL" id="RPF56161.1"/>
    </source>
</evidence>
<feature type="chain" id="PRO_5017946541" evidence="1">
    <location>
        <begin position="26"/>
        <end position="166"/>
    </location>
</feature>
<dbReference type="FunFam" id="2.30.180.10:FF:000032">
    <property type="entry name" value="Fasciclin domain-containing protein, putative"/>
    <property type="match status" value="1"/>
</dbReference>
<accession>A0A3N5CFN2</accession>
<name>A0A3N5CFN2_9BACI</name>
<protein>
    <submittedName>
        <fullName evidence="3">Putative surface protein with fasciclin (FAS1) repeats</fullName>
    </submittedName>
</protein>
<evidence type="ECO:0000313" key="4">
    <source>
        <dbReference type="Proteomes" id="UP000276443"/>
    </source>
</evidence>
<proteinExistence type="predicted"/>
<dbReference type="InterPro" id="IPR000782">
    <property type="entry name" value="FAS1_domain"/>
</dbReference>
<dbReference type="InterPro" id="IPR036378">
    <property type="entry name" value="FAS1_dom_sf"/>
</dbReference>
<dbReference type="Gene3D" id="2.30.180.10">
    <property type="entry name" value="FAS1 domain"/>
    <property type="match status" value="1"/>
</dbReference>
<dbReference type="EMBL" id="RKRF01000007">
    <property type="protein sequence ID" value="RPF56161.1"/>
    <property type="molecule type" value="Genomic_DNA"/>
</dbReference>
<dbReference type="AlphaFoldDB" id="A0A3N5CFN2"/>
<gene>
    <name evidence="3" type="ORF">EDC24_1051</name>
</gene>
<dbReference type="SUPFAM" id="SSF82153">
    <property type="entry name" value="FAS1 domain"/>
    <property type="match status" value="1"/>
</dbReference>
<evidence type="ECO:0000259" key="2">
    <source>
        <dbReference type="PROSITE" id="PS50213"/>
    </source>
</evidence>